<name>A0A5N6K7L2_MONLA</name>
<organism evidence="4 5">
    <name type="scientific">Monilinia laxa</name>
    <name type="common">Brown rot fungus</name>
    <name type="synonym">Sclerotinia laxa</name>
    <dbReference type="NCBI Taxonomy" id="61186"/>
    <lineage>
        <taxon>Eukaryota</taxon>
        <taxon>Fungi</taxon>
        <taxon>Dikarya</taxon>
        <taxon>Ascomycota</taxon>
        <taxon>Pezizomycotina</taxon>
        <taxon>Leotiomycetes</taxon>
        <taxon>Helotiales</taxon>
        <taxon>Sclerotiniaceae</taxon>
        <taxon>Monilinia</taxon>
    </lineage>
</organism>
<feature type="transmembrane region" description="Helical" evidence="2">
    <location>
        <begin position="329"/>
        <end position="352"/>
    </location>
</feature>
<sequence length="855" mass="96026">MDPTESPFEGQKLVKLPSIAHDDPFVKVVKTLSIYFVDEIVLPSTFEQLRTTSAGNKIRILVEHLVENVTNPAIINAILTLKWHFSTLDVDDRGINETRASACEIVAWRFLSRVSERDAVDFCLYELPLPNLQPSTDGAADEQEETQATEHSTLLPQFRGRDSPPDTRPASQNKKTELLRSISHMGSFFTHDDMDDDEDDPTSSFTGLNGLEIAAVADCKKFLSQRIVQKIITGIWKGDITFWESLSEHTQKKAQFYNRKRSDPFSRLRVPRYIKAFEVLFFASFLFLYYAVLVERNPHHITPLEIVLYVWFAAFTYDELGEFIDAGSIFYAVDIWNTCDLMIILIGASFLLTRVIGLTKDDDRTIDMAFDILSLEALFMVPRICSLLSLHPYFGTLIPCLKEMAKDFVKFMVIVLVLYLGFLTTFTLLARDSFTLGEMSWVLIKVFFGSSYLGFDIMNQISPQLGPPLMLIFVCMTNILLITSLISILSDSFSKVISHAREEYLFVYSVYVLEASTSNRLTHFYPPLNLIPLILIRPLRLFMSSSTLRRTRIGLLKATHAPIVLAINLFEGISEHLQDPSSFPHTPIAGGPATPTHSGGIGEASGNDTLGATSTAEPAYKGKAKKKFLTSRTGTNQSLHFMDKPSIARDGEASPLVSGRWEGPVRGRKEIISDHYARGNCGDEKNGNGNRNGSGSGKEPNRKLVFKGEDSGLGDDANGESSGATERERMLERKIDELGRKIEELTRLFVADKGAGFGGDDELNLSIHLSLYLDTYLPAYLLIIRYLSNSAIFLIILSFPFIIISFVLLGRYSSMRLSAPSIHPSIHPFIHSFIYRYSYLLFAICYLLLAIYHLR</sequence>
<evidence type="ECO:0000259" key="3">
    <source>
        <dbReference type="Pfam" id="PF23317"/>
    </source>
</evidence>
<feature type="compositionally biased region" description="Polar residues" evidence="1">
    <location>
        <begin position="606"/>
        <end position="616"/>
    </location>
</feature>
<keyword evidence="5" id="KW-1185">Reference proteome</keyword>
<keyword evidence="2" id="KW-0472">Membrane</keyword>
<feature type="compositionally biased region" description="Basic and acidic residues" evidence="1">
    <location>
        <begin position="699"/>
        <end position="710"/>
    </location>
</feature>
<feature type="transmembrane region" description="Helical" evidence="2">
    <location>
        <begin position="791"/>
        <end position="813"/>
    </location>
</feature>
<evidence type="ECO:0000256" key="1">
    <source>
        <dbReference type="SAM" id="MobiDB-lite"/>
    </source>
</evidence>
<dbReference type="Pfam" id="PF23317">
    <property type="entry name" value="YVC1_C"/>
    <property type="match status" value="1"/>
</dbReference>
<dbReference type="Proteomes" id="UP000326757">
    <property type="component" value="Unassembled WGS sequence"/>
</dbReference>
<feature type="transmembrane region" description="Helical" evidence="2">
    <location>
        <begin position="411"/>
        <end position="429"/>
    </location>
</feature>
<keyword evidence="2" id="KW-0812">Transmembrane</keyword>
<dbReference type="InterPro" id="IPR056336">
    <property type="entry name" value="YVC1_C"/>
</dbReference>
<dbReference type="OrthoDB" id="310870at2759"/>
<feature type="compositionally biased region" description="Basic and acidic residues" evidence="1">
    <location>
        <begin position="674"/>
        <end position="686"/>
    </location>
</feature>
<dbReference type="InterPro" id="IPR052971">
    <property type="entry name" value="TRP_calcium_channel"/>
</dbReference>
<feature type="region of interest" description="Disordered" evidence="1">
    <location>
        <begin position="581"/>
        <end position="617"/>
    </location>
</feature>
<feature type="region of interest" description="Disordered" evidence="1">
    <location>
        <begin position="674"/>
        <end position="728"/>
    </location>
</feature>
<comment type="caution">
    <text evidence="4">The sequence shown here is derived from an EMBL/GenBank/DDBJ whole genome shotgun (WGS) entry which is preliminary data.</text>
</comment>
<feature type="transmembrane region" description="Helical" evidence="2">
    <location>
        <begin position="276"/>
        <end position="294"/>
    </location>
</feature>
<evidence type="ECO:0000256" key="2">
    <source>
        <dbReference type="SAM" id="Phobius"/>
    </source>
</evidence>
<evidence type="ECO:0000313" key="5">
    <source>
        <dbReference type="Proteomes" id="UP000326757"/>
    </source>
</evidence>
<proteinExistence type="predicted"/>
<gene>
    <name evidence="4" type="ORF">EYC80_002026</name>
</gene>
<evidence type="ECO:0000313" key="4">
    <source>
        <dbReference type="EMBL" id="KAB8298297.1"/>
    </source>
</evidence>
<dbReference type="PANTHER" id="PTHR35859:SF5">
    <property type="entry name" value="ION TRANSPORT DOMAIN-CONTAINING PROTEIN"/>
    <property type="match status" value="1"/>
</dbReference>
<reference evidence="4 5" key="1">
    <citation type="submission" date="2019-06" db="EMBL/GenBank/DDBJ databases">
        <title>Genome Sequence of the Brown Rot Fungal Pathogen Monilinia laxa.</title>
        <authorList>
            <person name="De Miccolis Angelini R.M."/>
            <person name="Landi L."/>
            <person name="Abate D."/>
            <person name="Pollastro S."/>
            <person name="Romanazzi G."/>
            <person name="Faretra F."/>
        </authorList>
    </citation>
    <scope>NUCLEOTIDE SEQUENCE [LARGE SCALE GENOMIC DNA]</scope>
    <source>
        <strain evidence="4 5">Mlax316</strain>
    </source>
</reference>
<feature type="transmembrane region" description="Helical" evidence="2">
    <location>
        <begin position="833"/>
        <end position="854"/>
    </location>
</feature>
<keyword evidence="2" id="KW-1133">Transmembrane helix</keyword>
<dbReference type="EMBL" id="VIGI01000007">
    <property type="protein sequence ID" value="KAB8298297.1"/>
    <property type="molecule type" value="Genomic_DNA"/>
</dbReference>
<dbReference type="AlphaFoldDB" id="A0A5N6K7L2"/>
<protein>
    <recommendedName>
        <fullName evidence="3">Calcium channel YVC1-like C-terminal transmembrane domain-containing protein</fullName>
    </recommendedName>
</protein>
<dbReference type="PANTHER" id="PTHR35859">
    <property type="entry name" value="NONSELECTIVE CATION CHANNEL PROTEIN"/>
    <property type="match status" value="1"/>
</dbReference>
<feature type="transmembrane region" description="Helical" evidence="2">
    <location>
        <begin position="300"/>
        <end position="317"/>
    </location>
</feature>
<feature type="transmembrane region" description="Helical" evidence="2">
    <location>
        <begin position="470"/>
        <end position="489"/>
    </location>
</feature>
<feature type="domain" description="Calcium channel YVC1-like C-terminal transmembrane" evidence="3">
    <location>
        <begin position="282"/>
        <end position="571"/>
    </location>
</feature>
<feature type="region of interest" description="Disordered" evidence="1">
    <location>
        <begin position="134"/>
        <end position="174"/>
    </location>
</feature>
<accession>A0A5N6K7L2</accession>